<keyword evidence="3" id="KW-1185">Reference proteome</keyword>
<dbReference type="KEGG" id="fat:DVK85_03420"/>
<keyword evidence="1" id="KW-0472">Membrane</keyword>
<protein>
    <submittedName>
        <fullName evidence="2">Uncharacterized protein</fullName>
    </submittedName>
</protein>
<organism evidence="2 3">
    <name type="scientific">Flavobacterium arcticum</name>
    <dbReference type="NCBI Taxonomy" id="1784713"/>
    <lineage>
        <taxon>Bacteria</taxon>
        <taxon>Pseudomonadati</taxon>
        <taxon>Bacteroidota</taxon>
        <taxon>Flavobacteriia</taxon>
        <taxon>Flavobacteriales</taxon>
        <taxon>Flavobacteriaceae</taxon>
        <taxon>Flavobacterium</taxon>
    </lineage>
</organism>
<dbReference type="EMBL" id="CP031188">
    <property type="protein sequence ID" value="AXG73329.1"/>
    <property type="molecule type" value="Genomic_DNA"/>
</dbReference>
<accession>A0A345H9R9</accession>
<evidence type="ECO:0000313" key="3">
    <source>
        <dbReference type="Proteomes" id="UP000253951"/>
    </source>
</evidence>
<reference evidence="2 3" key="1">
    <citation type="submission" date="2018-07" db="EMBL/GenBank/DDBJ databases">
        <title>Complete genome sequence of Flavobacterium arcticum type strain SM1502T.</title>
        <authorList>
            <person name="Li Y."/>
            <person name="Li D.-D."/>
        </authorList>
    </citation>
    <scope>NUCLEOTIDE SEQUENCE [LARGE SCALE GENOMIC DNA]</scope>
    <source>
        <strain evidence="2 3">SM1502</strain>
    </source>
</reference>
<dbReference type="Proteomes" id="UP000253951">
    <property type="component" value="Chromosome"/>
</dbReference>
<sequence length="79" mass="9369">MGSISCKDRTKALYKILFHELPVITLEIIKKNDEWKNDFKKLRELSIVLGNATWRWTKIQIISFLISGFAYTLFHFLHV</sequence>
<evidence type="ECO:0000256" key="1">
    <source>
        <dbReference type="SAM" id="Phobius"/>
    </source>
</evidence>
<evidence type="ECO:0000313" key="2">
    <source>
        <dbReference type="EMBL" id="AXG73329.1"/>
    </source>
</evidence>
<name>A0A345H9R9_9FLAO</name>
<gene>
    <name evidence="2" type="ORF">DVK85_03420</name>
</gene>
<proteinExistence type="predicted"/>
<keyword evidence="1" id="KW-0812">Transmembrane</keyword>
<feature type="transmembrane region" description="Helical" evidence="1">
    <location>
        <begin position="59"/>
        <end position="77"/>
    </location>
</feature>
<keyword evidence="1" id="KW-1133">Transmembrane helix</keyword>
<dbReference type="AlphaFoldDB" id="A0A345H9R9"/>